<keyword evidence="2" id="KW-1185">Reference proteome</keyword>
<name>A0ABQ4WWV2_9ASTR</name>
<evidence type="ECO:0000313" key="2">
    <source>
        <dbReference type="Proteomes" id="UP001151760"/>
    </source>
</evidence>
<accession>A0ABQ4WWV2</accession>
<evidence type="ECO:0000313" key="1">
    <source>
        <dbReference type="EMBL" id="GJS57293.1"/>
    </source>
</evidence>
<reference evidence="1" key="2">
    <citation type="submission" date="2022-01" db="EMBL/GenBank/DDBJ databases">
        <authorList>
            <person name="Yamashiro T."/>
            <person name="Shiraishi A."/>
            <person name="Satake H."/>
            <person name="Nakayama K."/>
        </authorList>
    </citation>
    <scope>NUCLEOTIDE SEQUENCE</scope>
</reference>
<comment type="caution">
    <text evidence="1">The sequence shown here is derived from an EMBL/GenBank/DDBJ whole genome shotgun (WGS) entry which is preliminary data.</text>
</comment>
<dbReference type="Proteomes" id="UP001151760">
    <property type="component" value="Unassembled WGS sequence"/>
</dbReference>
<organism evidence="1 2">
    <name type="scientific">Tanacetum coccineum</name>
    <dbReference type="NCBI Taxonomy" id="301880"/>
    <lineage>
        <taxon>Eukaryota</taxon>
        <taxon>Viridiplantae</taxon>
        <taxon>Streptophyta</taxon>
        <taxon>Embryophyta</taxon>
        <taxon>Tracheophyta</taxon>
        <taxon>Spermatophyta</taxon>
        <taxon>Magnoliopsida</taxon>
        <taxon>eudicotyledons</taxon>
        <taxon>Gunneridae</taxon>
        <taxon>Pentapetalae</taxon>
        <taxon>asterids</taxon>
        <taxon>campanulids</taxon>
        <taxon>Asterales</taxon>
        <taxon>Asteraceae</taxon>
        <taxon>Asteroideae</taxon>
        <taxon>Anthemideae</taxon>
        <taxon>Anthemidinae</taxon>
        <taxon>Tanacetum</taxon>
    </lineage>
</organism>
<protein>
    <submittedName>
        <fullName evidence="1">Uncharacterized protein</fullName>
    </submittedName>
</protein>
<gene>
    <name evidence="1" type="ORF">Tco_0652077</name>
</gene>
<proteinExistence type="predicted"/>
<sequence>MDDEKIQNNEAKEENDQKLSTNARIQLAAQLFIESYSSKTDVVTDLNHPFPVSLSGLSDDEGKDIELLVTLLASAKKTGQRQFDCASKLIDFCNTLLSNEGNPVERLVYFFL</sequence>
<reference evidence="1" key="1">
    <citation type="journal article" date="2022" name="Int. J. Mol. Sci.">
        <title>Draft Genome of Tanacetum Coccineum: Genomic Comparison of Closely Related Tanacetum-Family Plants.</title>
        <authorList>
            <person name="Yamashiro T."/>
            <person name="Shiraishi A."/>
            <person name="Nakayama K."/>
            <person name="Satake H."/>
        </authorList>
    </citation>
    <scope>NUCLEOTIDE SEQUENCE</scope>
</reference>
<dbReference type="EMBL" id="BQNB010008995">
    <property type="protein sequence ID" value="GJS57293.1"/>
    <property type="molecule type" value="Genomic_DNA"/>
</dbReference>